<evidence type="ECO:0000313" key="3">
    <source>
        <dbReference type="Proteomes" id="UP001358193"/>
    </source>
</evidence>
<name>A0ABZ0Z327_9CAUD</name>
<feature type="domain" description="Class II aldolase/adducin N-terminal" evidence="1">
    <location>
        <begin position="202"/>
        <end position="284"/>
    </location>
</feature>
<organism evidence="2 3">
    <name type="scientific">phage Lak_Megaphage_Sonny</name>
    <dbReference type="NCBI Taxonomy" id="3109229"/>
    <lineage>
        <taxon>Viruses</taxon>
        <taxon>Duplodnaviria</taxon>
        <taxon>Heunggongvirae</taxon>
        <taxon>Uroviricota</taxon>
        <taxon>Caudoviricetes</taxon>
        <taxon>Caudoviricetes code 15 clade</taxon>
    </lineage>
</organism>
<reference evidence="2 3" key="1">
    <citation type="submission" date="2023-11" db="EMBL/GenBank/DDBJ databases">
        <authorList>
            <person name="Cook R."/>
            <person name="Crisci M."/>
            <person name="Pye H."/>
            <person name="Adriaenssens E."/>
            <person name="Santini J."/>
        </authorList>
    </citation>
    <scope>NUCLEOTIDE SEQUENCE [LARGE SCALE GENOMIC DNA]</scope>
    <source>
        <strain evidence="2">Lak_Megaphage_Sonny</strain>
    </source>
</reference>
<proteinExistence type="predicted"/>
<evidence type="ECO:0000259" key="1">
    <source>
        <dbReference type="Pfam" id="PF00596"/>
    </source>
</evidence>
<dbReference type="Proteomes" id="UP001358193">
    <property type="component" value="Segment"/>
</dbReference>
<accession>A0ABZ0Z327</accession>
<dbReference type="InterPro" id="IPR036409">
    <property type="entry name" value="Aldolase_II/adducin_N_sf"/>
</dbReference>
<protein>
    <recommendedName>
        <fullName evidence="1">Class II aldolase/adducin N-terminal domain-containing protein</fullName>
    </recommendedName>
</protein>
<dbReference type="Pfam" id="PF00596">
    <property type="entry name" value="Aldolase_II"/>
    <property type="match status" value="1"/>
</dbReference>
<keyword evidence="3" id="KW-1185">Reference proteome</keyword>
<dbReference type="InterPro" id="IPR001303">
    <property type="entry name" value="Aldolase_II/adducin_N"/>
</dbReference>
<sequence>MNISIIGGNFGNMPKSSSVINKIADCFIWRDLRNMSIDDVNVVNGGNMEDDLSHALNIASSGDLIIWMANIDNSKDKQYPDKKTGAILICSKVMRDGYTRIDAISRIFKMHGNAVIAIYKEANVFRFELIDALGNIWYNGSDIYGLCCGIEDFTNFTQSAKRVKTRKRDYDFVMDDYIDQLSNLIESNKRLQSHVMTSCGNRFFGNISTRCSKLFPSMRAGDVCMFVSPRNVDKSSITPDMMVPYFEDDSYMGDRKPSVDSPAQVRLYKALPNINFMIHGHATFTGNNVLNTEEYKLCGDINEVDEVLKVIKNHKCEAFIINLKNHGFLIGGNNILYLNGLIDYIKDNCTVKITNQD</sequence>
<dbReference type="EMBL" id="OR769223">
    <property type="protein sequence ID" value="WQJ53604.1"/>
    <property type="molecule type" value="Genomic_DNA"/>
</dbReference>
<dbReference type="Gene3D" id="3.40.225.10">
    <property type="entry name" value="Class II aldolase/adducin N-terminal domain"/>
    <property type="match status" value="1"/>
</dbReference>
<evidence type="ECO:0000313" key="2">
    <source>
        <dbReference type="EMBL" id="WQJ53604.1"/>
    </source>
</evidence>
<dbReference type="SUPFAM" id="SSF53639">
    <property type="entry name" value="AraD/HMP-PK domain-like"/>
    <property type="match status" value="1"/>
</dbReference>